<evidence type="ECO:0000256" key="5">
    <source>
        <dbReference type="ARBA" id="ARBA00022679"/>
    </source>
</evidence>
<dbReference type="SMART" id="SM00480">
    <property type="entry name" value="POL3Bc"/>
    <property type="match status" value="1"/>
</dbReference>
<keyword evidence="17" id="KW-1185">Reference proteome</keyword>
<evidence type="ECO:0000313" key="17">
    <source>
        <dbReference type="Proteomes" id="UP000474718"/>
    </source>
</evidence>
<dbReference type="GO" id="GO:0003887">
    <property type="term" value="F:DNA-directed DNA polymerase activity"/>
    <property type="evidence" value="ECO:0007669"/>
    <property type="project" value="UniProtKB-UniRule"/>
</dbReference>
<organism evidence="15 16">
    <name type="scientific">Bittarella massiliensis</name>
    <name type="common">ex Durand et al. 2017</name>
    <dbReference type="NCBI Taxonomy" id="1720313"/>
    <lineage>
        <taxon>Bacteria</taxon>
        <taxon>Bacillati</taxon>
        <taxon>Bacillota</taxon>
        <taxon>Clostridia</taxon>
        <taxon>Eubacteriales</taxon>
        <taxon>Oscillospiraceae</taxon>
        <taxon>Bittarella (ex Durand et al. 2017)</taxon>
    </lineage>
</organism>
<dbReference type="NCBIfam" id="TIGR00663">
    <property type="entry name" value="dnan"/>
    <property type="match status" value="1"/>
</dbReference>
<evidence type="ECO:0000259" key="11">
    <source>
        <dbReference type="Pfam" id="PF00712"/>
    </source>
</evidence>
<dbReference type="Pfam" id="PF02767">
    <property type="entry name" value="DNA_pol3_beta_2"/>
    <property type="match status" value="1"/>
</dbReference>
<comment type="function">
    <text evidence="10">Confers DNA tethering and processivity to DNA polymerases and other proteins. Acts as a clamp, forming a ring around DNA (a reaction catalyzed by the clamp-loading complex) which diffuses in an ATP-independent manner freely and bidirectionally along dsDNA. Initially characterized for its ability to contact the catalytic subunit of DNA polymerase III (Pol III), a complex, multichain enzyme responsible for most of the replicative synthesis in bacteria; Pol III exhibits 3'-5' exonuclease proofreading activity. The beta chain is required for initiation of replication as well as for processivity of DNA replication.</text>
</comment>
<reference evidence="15" key="1">
    <citation type="submission" date="2016-11" db="EMBL/GenBank/DDBJ databases">
        <authorList>
            <person name="Varghese N."/>
            <person name="Submissions S."/>
        </authorList>
    </citation>
    <scope>NUCLEOTIDE SEQUENCE</scope>
    <source>
        <strain evidence="15">DSM 4029</strain>
    </source>
</reference>
<feature type="domain" description="DNA polymerase III beta sliding clamp N-terminal" evidence="11">
    <location>
        <begin position="1"/>
        <end position="119"/>
    </location>
</feature>
<dbReference type="PANTHER" id="PTHR30478">
    <property type="entry name" value="DNA POLYMERASE III SUBUNIT BETA"/>
    <property type="match status" value="1"/>
</dbReference>
<dbReference type="Proteomes" id="UP000184089">
    <property type="component" value="Unassembled WGS sequence"/>
</dbReference>
<dbReference type="Gene3D" id="3.10.150.10">
    <property type="entry name" value="DNA Polymerase III, subunit A, domain 2"/>
    <property type="match status" value="1"/>
</dbReference>
<evidence type="ECO:0000313" key="14">
    <source>
        <dbReference type="EMBL" id="MZL70002.1"/>
    </source>
</evidence>
<evidence type="ECO:0000256" key="1">
    <source>
        <dbReference type="ARBA" id="ARBA00004496"/>
    </source>
</evidence>
<dbReference type="Gene3D" id="3.70.10.10">
    <property type="match status" value="1"/>
</dbReference>
<dbReference type="InterPro" id="IPR022635">
    <property type="entry name" value="DNA_polIII_beta_C"/>
</dbReference>
<evidence type="ECO:0000259" key="12">
    <source>
        <dbReference type="Pfam" id="PF02767"/>
    </source>
</evidence>
<evidence type="ECO:0000313" key="16">
    <source>
        <dbReference type="Proteomes" id="UP000184089"/>
    </source>
</evidence>
<evidence type="ECO:0000256" key="3">
    <source>
        <dbReference type="ARBA" id="ARBA00021035"/>
    </source>
</evidence>
<keyword evidence="6 10" id="KW-0548">Nucleotidyltransferase</keyword>
<comment type="similarity">
    <text evidence="2 10">Belongs to the beta sliding clamp family.</text>
</comment>
<dbReference type="PIRSF" id="PIRSF000804">
    <property type="entry name" value="DNA_pol_III_b"/>
    <property type="match status" value="1"/>
</dbReference>
<keyword evidence="9" id="KW-0238">DNA-binding</keyword>
<evidence type="ECO:0000256" key="10">
    <source>
        <dbReference type="PIRNR" id="PIRNR000804"/>
    </source>
</evidence>
<comment type="subcellular location">
    <subcellularLocation>
        <location evidence="1 10">Cytoplasm</location>
    </subcellularLocation>
</comment>
<evidence type="ECO:0000256" key="8">
    <source>
        <dbReference type="ARBA" id="ARBA00022932"/>
    </source>
</evidence>
<evidence type="ECO:0000256" key="9">
    <source>
        <dbReference type="ARBA" id="ARBA00023125"/>
    </source>
</evidence>
<comment type="caution">
    <text evidence="15">The sequence shown here is derived from an EMBL/GenBank/DDBJ whole genome shotgun (WGS) entry which is preliminary data.</text>
</comment>
<dbReference type="EMBL" id="FQVY01000002">
    <property type="protein sequence ID" value="SHF99609.1"/>
    <property type="molecule type" value="Genomic_DNA"/>
</dbReference>
<dbReference type="GO" id="GO:0005737">
    <property type="term" value="C:cytoplasm"/>
    <property type="evidence" value="ECO:0007669"/>
    <property type="project" value="UniProtKB-SubCell"/>
</dbReference>
<dbReference type="InterPro" id="IPR022634">
    <property type="entry name" value="DNA_polIII_beta_N"/>
</dbReference>
<evidence type="ECO:0000313" key="15">
    <source>
        <dbReference type="EMBL" id="SHF99609.1"/>
    </source>
</evidence>
<keyword evidence="5 10" id="KW-0808">Transferase</keyword>
<keyword evidence="4 10" id="KW-0963">Cytoplasm</keyword>
<dbReference type="Pfam" id="PF02768">
    <property type="entry name" value="DNA_pol3_beta_3"/>
    <property type="match status" value="1"/>
</dbReference>
<protein>
    <recommendedName>
        <fullName evidence="3 10">Beta sliding clamp</fullName>
    </recommendedName>
</protein>
<dbReference type="Proteomes" id="UP000474718">
    <property type="component" value="Unassembled WGS sequence"/>
</dbReference>
<keyword evidence="7 10" id="KW-0235">DNA replication</keyword>
<dbReference type="GO" id="GO:0003677">
    <property type="term" value="F:DNA binding"/>
    <property type="evidence" value="ECO:0007669"/>
    <property type="project" value="UniProtKB-UniRule"/>
</dbReference>
<reference evidence="14 17" key="3">
    <citation type="journal article" date="2019" name="Nat. Med.">
        <title>A library of human gut bacterial isolates paired with longitudinal multiomics data enables mechanistic microbiome research.</title>
        <authorList>
            <person name="Poyet M."/>
            <person name="Groussin M."/>
            <person name="Gibbons S.M."/>
            <person name="Avila-Pacheco J."/>
            <person name="Jiang X."/>
            <person name="Kearney S.M."/>
            <person name="Perrotta A.R."/>
            <person name="Berdy B."/>
            <person name="Zhao S."/>
            <person name="Lieberman T.D."/>
            <person name="Swanson P.K."/>
            <person name="Smith M."/>
            <person name="Roesemann S."/>
            <person name="Alexander J.E."/>
            <person name="Rich S.A."/>
            <person name="Livny J."/>
            <person name="Vlamakis H."/>
            <person name="Clish C."/>
            <person name="Bullock K."/>
            <person name="Deik A."/>
            <person name="Scott J."/>
            <person name="Pierce K.A."/>
            <person name="Xavier R.J."/>
            <person name="Alm E.J."/>
        </authorList>
    </citation>
    <scope>NUCLEOTIDE SEQUENCE [LARGE SCALE GENOMIC DNA]</scope>
    <source>
        <strain evidence="14 17">BIOML-A2</strain>
    </source>
</reference>
<sequence length="368" mass="40458">MKFICDRQSLSEAMLNIQKAVPGKSNIPALEGVLIQTGEDGITLSGYDLEFGITTQIPAEIEETGTIVLPARLFSDIIRKLSDDSVSVTVDANLLTTVTTKQTEFTIIGIDAAEFPAIPQIDGEKTLSIDQASLKSMIEQTLYAVAQNDQKPVHTGIKFEAEEGILTLVAVDGYRLALRREPAQILTPCDFIVPGRTASEIAKLIKEEENQADVYLSPKHILFQVSGYSVFSRLLEGNFLDYKNSIPKSSNTVVTVATRTFIDSVERASIIINDRFKNPLKISFEDATVSVLCKTPLGKVQDEFVANKQGDDIEIGFNNKYLLDALKYAHCDEVKLSFTSSLTPMTVTPPEGDSFLFLVLPVRLKNEG</sequence>
<keyword evidence="8 10" id="KW-0239">DNA-directed DNA polymerase</keyword>
<proteinExistence type="inferred from homology"/>
<evidence type="ECO:0000256" key="2">
    <source>
        <dbReference type="ARBA" id="ARBA00010752"/>
    </source>
</evidence>
<feature type="domain" description="DNA polymerase III beta sliding clamp central" evidence="12">
    <location>
        <begin position="129"/>
        <end position="239"/>
    </location>
</feature>
<dbReference type="Pfam" id="PF00712">
    <property type="entry name" value="DNA_pol3_beta"/>
    <property type="match status" value="1"/>
</dbReference>
<dbReference type="PANTHER" id="PTHR30478:SF0">
    <property type="entry name" value="BETA SLIDING CLAMP"/>
    <property type="match status" value="1"/>
</dbReference>
<feature type="domain" description="DNA polymerase III beta sliding clamp C-terminal" evidence="13">
    <location>
        <begin position="245"/>
        <end position="363"/>
    </location>
</feature>
<name>A0AAQ1RVI8_9FIRM</name>
<evidence type="ECO:0000259" key="13">
    <source>
        <dbReference type="Pfam" id="PF02768"/>
    </source>
</evidence>
<accession>A0AAQ1RVI8</accession>
<evidence type="ECO:0000256" key="6">
    <source>
        <dbReference type="ARBA" id="ARBA00022695"/>
    </source>
</evidence>
<dbReference type="RefSeq" id="WP_021660072.1">
    <property type="nucleotide sequence ID" value="NZ_FQVY01000002.1"/>
</dbReference>
<dbReference type="SUPFAM" id="SSF55979">
    <property type="entry name" value="DNA clamp"/>
    <property type="match status" value="3"/>
</dbReference>
<dbReference type="InterPro" id="IPR046938">
    <property type="entry name" value="DNA_clamp_sf"/>
</dbReference>
<dbReference type="InterPro" id="IPR001001">
    <property type="entry name" value="DNA_polIII_beta"/>
</dbReference>
<evidence type="ECO:0000256" key="7">
    <source>
        <dbReference type="ARBA" id="ARBA00022705"/>
    </source>
</evidence>
<dbReference type="GO" id="GO:0009360">
    <property type="term" value="C:DNA polymerase III complex"/>
    <property type="evidence" value="ECO:0007669"/>
    <property type="project" value="InterPro"/>
</dbReference>
<comment type="subunit">
    <text evidence="10">Forms a ring-shaped head-to-tail homodimer around DNA.</text>
</comment>
<dbReference type="GO" id="GO:0006271">
    <property type="term" value="P:DNA strand elongation involved in DNA replication"/>
    <property type="evidence" value="ECO:0007669"/>
    <property type="project" value="TreeGrafter"/>
</dbReference>
<dbReference type="CDD" id="cd00140">
    <property type="entry name" value="beta_clamp"/>
    <property type="match status" value="1"/>
</dbReference>
<dbReference type="AlphaFoldDB" id="A0AAQ1RVI8"/>
<evidence type="ECO:0000256" key="4">
    <source>
        <dbReference type="ARBA" id="ARBA00022490"/>
    </source>
</evidence>
<reference evidence="16" key="2">
    <citation type="submission" date="2016-11" db="EMBL/GenBank/DDBJ databases">
        <authorList>
            <person name="Jaros S."/>
            <person name="Januszkiewicz K."/>
            <person name="Wedrychowicz H."/>
        </authorList>
    </citation>
    <scope>NUCLEOTIDE SEQUENCE [LARGE SCALE GENOMIC DNA]</scope>
    <source>
        <strain evidence="16">DSM 4029</strain>
    </source>
</reference>
<dbReference type="EMBL" id="WWVX01000006">
    <property type="protein sequence ID" value="MZL70002.1"/>
    <property type="molecule type" value="Genomic_DNA"/>
</dbReference>
<dbReference type="InterPro" id="IPR022637">
    <property type="entry name" value="DNA_polIII_beta_cen"/>
</dbReference>
<dbReference type="GO" id="GO:0008408">
    <property type="term" value="F:3'-5' exonuclease activity"/>
    <property type="evidence" value="ECO:0007669"/>
    <property type="project" value="InterPro"/>
</dbReference>
<gene>
    <name evidence="14" type="primary">dnaN</name>
    <name evidence="14" type="ORF">GT747_09580</name>
    <name evidence="15" type="ORF">SAMN05444424_1083</name>
</gene>